<name>A0A7X6DW77_9BACT</name>
<protein>
    <submittedName>
        <fullName evidence="2">Uncharacterized protein</fullName>
    </submittedName>
</protein>
<accession>A0A7X6DW77</accession>
<sequence length="168" mass="19127">MDVIKEKDVREGRPHRWPPLVTAAAGTAWLLMIASFVALPVRGEAARPVQEMVATLEDEVRDLPEKRIAWSTFWKLCWKEYPGATSYELEFLTNEGVSPRLRRQSARCFRIEVASGENERREGFVHRNVQLALQWGQLACRVRAVFDEGRVSEWSPAVVVGKALGHNK</sequence>
<keyword evidence="3" id="KW-1185">Reference proteome</keyword>
<organism evidence="2 3">
    <name type="scientific">Candidatus Manganitrophus noduliformans</name>
    <dbReference type="NCBI Taxonomy" id="2606439"/>
    <lineage>
        <taxon>Bacteria</taxon>
        <taxon>Pseudomonadati</taxon>
        <taxon>Nitrospirota</taxon>
        <taxon>Nitrospiria</taxon>
        <taxon>Candidatus Troglogloeales</taxon>
        <taxon>Candidatus Manganitrophaceae</taxon>
        <taxon>Candidatus Manganitrophus</taxon>
    </lineage>
</organism>
<keyword evidence="1" id="KW-1133">Transmembrane helix</keyword>
<comment type="caution">
    <text evidence="2">The sequence shown here is derived from an EMBL/GenBank/DDBJ whole genome shotgun (WGS) entry which is preliminary data.</text>
</comment>
<evidence type="ECO:0000313" key="2">
    <source>
        <dbReference type="EMBL" id="NKE73773.1"/>
    </source>
</evidence>
<dbReference type="EMBL" id="VTOW01000011">
    <property type="protein sequence ID" value="NKE73773.1"/>
    <property type="molecule type" value="Genomic_DNA"/>
</dbReference>
<proteinExistence type="predicted"/>
<dbReference type="Proteomes" id="UP000534783">
    <property type="component" value="Unassembled WGS sequence"/>
</dbReference>
<evidence type="ECO:0000313" key="3">
    <source>
        <dbReference type="Proteomes" id="UP000534783"/>
    </source>
</evidence>
<keyword evidence="1" id="KW-0472">Membrane</keyword>
<feature type="transmembrane region" description="Helical" evidence="1">
    <location>
        <begin position="20"/>
        <end position="41"/>
    </location>
</feature>
<dbReference type="RefSeq" id="WP_168063737.1">
    <property type="nucleotide sequence ID" value="NZ_VTOW01000011.1"/>
</dbReference>
<keyword evidence="1" id="KW-0812">Transmembrane</keyword>
<dbReference type="AlphaFoldDB" id="A0A7X6DW77"/>
<gene>
    <name evidence="2" type="ORF">MNODULE_23770</name>
</gene>
<evidence type="ECO:0000256" key="1">
    <source>
        <dbReference type="SAM" id="Phobius"/>
    </source>
</evidence>
<reference evidence="2 3" key="1">
    <citation type="journal article" date="2020" name="Nature">
        <title>Bacterial chemolithoautotrophy via manganese oxidation.</title>
        <authorList>
            <person name="Yu H."/>
            <person name="Leadbetter J.R."/>
        </authorList>
    </citation>
    <scope>NUCLEOTIDE SEQUENCE [LARGE SCALE GENOMIC DNA]</scope>
    <source>
        <strain evidence="2 3">Mn-1</strain>
    </source>
</reference>